<keyword evidence="3" id="KW-1185">Reference proteome</keyword>
<reference evidence="2 3" key="1">
    <citation type="submission" date="2023-02" db="EMBL/GenBank/DDBJ databases">
        <title>LHISI_Scaffold_Assembly.</title>
        <authorList>
            <person name="Stuart O.P."/>
            <person name="Cleave R."/>
            <person name="Magrath M.J.L."/>
            <person name="Mikheyev A.S."/>
        </authorList>
    </citation>
    <scope>NUCLEOTIDE SEQUENCE [LARGE SCALE GENOMIC DNA]</scope>
    <source>
        <strain evidence="2">Daus_M_001</strain>
        <tissue evidence="2">Leg muscle</tissue>
    </source>
</reference>
<name>A0ABQ9IFA6_9NEOP</name>
<dbReference type="EMBL" id="JARBHB010000001">
    <property type="protein sequence ID" value="KAJ8895041.1"/>
    <property type="molecule type" value="Genomic_DNA"/>
</dbReference>
<proteinExistence type="predicted"/>
<evidence type="ECO:0000313" key="2">
    <source>
        <dbReference type="EMBL" id="KAJ8895041.1"/>
    </source>
</evidence>
<accession>A0ABQ9IFA6</accession>
<evidence type="ECO:0000313" key="3">
    <source>
        <dbReference type="Proteomes" id="UP001159363"/>
    </source>
</evidence>
<organism evidence="2 3">
    <name type="scientific">Dryococelus australis</name>
    <dbReference type="NCBI Taxonomy" id="614101"/>
    <lineage>
        <taxon>Eukaryota</taxon>
        <taxon>Metazoa</taxon>
        <taxon>Ecdysozoa</taxon>
        <taxon>Arthropoda</taxon>
        <taxon>Hexapoda</taxon>
        <taxon>Insecta</taxon>
        <taxon>Pterygota</taxon>
        <taxon>Neoptera</taxon>
        <taxon>Polyneoptera</taxon>
        <taxon>Phasmatodea</taxon>
        <taxon>Verophasmatodea</taxon>
        <taxon>Anareolatae</taxon>
        <taxon>Phasmatidae</taxon>
        <taxon>Eurycanthinae</taxon>
        <taxon>Dryococelus</taxon>
    </lineage>
</organism>
<feature type="region of interest" description="Disordered" evidence="1">
    <location>
        <begin position="457"/>
        <end position="499"/>
    </location>
</feature>
<gene>
    <name evidence="2" type="ORF">PR048_000365</name>
</gene>
<dbReference type="Proteomes" id="UP001159363">
    <property type="component" value="Chromosome 1"/>
</dbReference>
<feature type="compositionally biased region" description="Basic residues" evidence="1">
    <location>
        <begin position="483"/>
        <end position="492"/>
    </location>
</feature>
<protein>
    <submittedName>
        <fullName evidence="2">Uncharacterized protein</fullName>
    </submittedName>
</protein>
<evidence type="ECO:0000256" key="1">
    <source>
        <dbReference type="SAM" id="MobiDB-lite"/>
    </source>
</evidence>
<comment type="caution">
    <text evidence="2">The sequence shown here is derived from an EMBL/GenBank/DDBJ whole genome shotgun (WGS) entry which is preliminary data.</text>
</comment>
<sequence>MIIADVSNEMSKLCNLGCAMRAAMMRKPAAQAYVTILAVEFHVPSIVPPDDGHFKFFTTRYAVAEFKLLVQFEFPEKPSDYDFVREYLPSRSVPPDFLSSQIEKRFRNQLDLYFVCVCTRIAAQCVCYYVELSRRRFYGDSATVTSPIREKFVTYNCTDAGAAADLLPQISSIWLKCGSRVNSGGTTDISAEDGRGRGCETTADEFVCVCCVFVCLCLCVCVRFGRTRGYPTERLCGSVLRTRHTHYESRDGILDTAIPRYPRYFIVSHENIQKYRIFKPIFSCHDYGTVAAWLKEFCTPEAYKRRVARGDRHMRIKSLIASTRKALNWRAVLSSITRLYGLRNSAFEARERYGRQFHASLAPHRSYAQHVPCSDIPGWLPDIPYHEMSAFLIEKLLKIFFKCDRSRGLQLKIIHTATQNLPRLSKSTESRDLINAITRFGRLLTSRSSEPMRVIDVRTEQRRNEGAGGNGRTLRKPADQRHRPARFPHAKIRSYPAGD</sequence>